<name>A0A8H4IPZ6_9PEZI</name>
<evidence type="ECO:0000256" key="1">
    <source>
        <dbReference type="ARBA" id="ARBA00022679"/>
    </source>
</evidence>
<dbReference type="GO" id="GO:0031415">
    <property type="term" value="C:NatA complex"/>
    <property type="evidence" value="ECO:0007669"/>
    <property type="project" value="TreeGrafter"/>
</dbReference>
<comment type="caution">
    <text evidence="5">The sequence shown here is derived from an EMBL/GenBank/DDBJ whole genome shotgun (WGS) entry which is preliminary data.</text>
</comment>
<dbReference type="OrthoDB" id="47374at2759"/>
<dbReference type="GO" id="GO:0016747">
    <property type="term" value="F:acyltransferase activity, transferring groups other than amino-acyl groups"/>
    <property type="evidence" value="ECO:0007669"/>
    <property type="project" value="InterPro"/>
</dbReference>
<dbReference type="InterPro" id="IPR051556">
    <property type="entry name" value="N-term/lysine_N-AcTrnsfr"/>
</dbReference>
<dbReference type="SUPFAM" id="SSF55729">
    <property type="entry name" value="Acyl-CoA N-acyltransferases (Nat)"/>
    <property type="match status" value="1"/>
</dbReference>
<dbReference type="Proteomes" id="UP000572817">
    <property type="component" value="Unassembled WGS sequence"/>
</dbReference>
<dbReference type="PANTHER" id="PTHR42919">
    <property type="entry name" value="N-ALPHA-ACETYLTRANSFERASE"/>
    <property type="match status" value="1"/>
</dbReference>
<gene>
    <name evidence="5" type="ORF">GTA08_BOTSDO07454</name>
</gene>
<evidence type="ECO:0000256" key="2">
    <source>
        <dbReference type="ARBA" id="ARBA00023315"/>
    </source>
</evidence>
<feature type="domain" description="N-acetyltransferase" evidence="4">
    <location>
        <begin position="101"/>
        <end position="283"/>
    </location>
</feature>
<feature type="compositionally biased region" description="Acidic residues" evidence="3">
    <location>
        <begin position="313"/>
        <end position="333"/>
    </location>
</feature>
<evidence type="ECO:0000313" key="6">
    <source>
        <dbReference type="Proteomes" id="UP000572817"/>
    </source>
</evidence>
<keyword evidence="6" id="KW-1185">Reference proteome</keyword>
<dbReference type="InterPro" id="IPR000182">
    <property type="entry name" value="GNAT_dom"/>
</dbReference>
<evidence type="ECO:0000313" key="5">
    <source>
        <dbReference type="EMBL" id="KAF4304043.1"/>
    </source>
</evidence>
<dbReference type="PROSITE" id="PS51186">
    <property type="entry name" value="GNAT"/>
    <property type="match status" value="1"/>
</dbReference>
<dbReference type="CDD" id="cd04301">
    <property type="entry name" value="NAT_SF"/>
    <property type="match status" value="1"/>
</dbReference>
<feature type="region of interest" description="Disordered" evidence="3">
    <location>
        <begin position="16"/>
        <end position="48"/>
    </location>
</feature>
<reference evidence="5" key="1">
    <citation type="submission" date="2020-04" db="EMBL/GenBank/DDBJ databases">
        <title>Genome Assembly and Annotation of Botryosphaeria dothidea sdau 11-99, a Latent Pathogen of Apple Fruit Ring Rot in China.</title>
        <authorList>
            <person name="Yu C."/>
            <person name="Diao Y."/>
            <person name="Lu Q."/>
            <person name="Zhao J."/>
            <person name="Cui S."/>
            <person name="Peng C."/>
            <person name="He B."/>
            <person name="Liu H."/>
        </authorList>
    </citation>
    <scope>NUCLEOTIDE SEQUENCE [LARGE SCALE GENOMIC DNA]</scope>
    <source>
        <strain evidence="5">Sdau11-99</strain>
    </source>
</reference>
<dbReference type="GO" id="GO:0007064">
    <property type="term" value="P:mitotic sister chromatid cohesion"/>
    <property type="evidence" value="ECO:0007669"/>
    <property type="project" value="TreeGrafter"/>
</dbReference>
<protein>
    <submittedName>
        <fullName evidence="5">Gnat family protein</fullName>
    </submittedName>
</protein>
<evidence type="ECO:0000259" key="4">
    <source>
        <dbReference type="PROSITE" id="PS51186"/>
    </source>
</evidence>
<keyword evidence="2" id="KW-0012">Acyltransferase</keyword>
<dbReference type="Pfam" id="PF00583">
    <property type="entry name" value="Acetyltransf_1"/>
    <property type="match status" value="1"/>
</dbReference>
<dbReference type="PANTHER" id="PTHR42919:SF8">
    <property type="entry name" value="N-ALPHA-ACETYLTRANSFERASE 50"/>
    <property type="match status" value="1"/>
</dbReference>
<dbReference type="EMBL" id="WWBZ02000051">
    <property type="protein sequence ID" value="KAF4304043.1"/>
    <property type="molecule type" value="Genomic_DNA"/>
</dbReference>
<feature type="region of interest" description="Disordered" evidence="3">
    <location>
        <begin position="295"/>
        <end position="353"/>
    </location>
</feature>
<proteinExistence type="predicted"/>
<evidence type="ECO:0000256" key="3">
    <source>
        <dbReference type="SAM" id="MobiDB-lite"/>
    </source>
</evidence>
<keyword evidence="1" id="KW-0808">Transferase</keyword>
<dbReference type="Gene3D" id="3.40.630.30">
    <property type="match status" value="1"/>
</dbReference>
<organism evidence="5 6">
    <name type="scientific">Botryosphaeria dothidea</name>
    <dbReference type="NCBI Taxonomy" id="55169"/>
    <lineage>
        <taxon>Eukaryota</taxon>
        <taxon>Fungi</taxon>
        <taxon>Dikarya</taxon>
        <taxon>Ascomycota</taxon>
        <taxon>Pezizomycotina</taxon>
        <taxon>Dothideomycetes</taxon>
        <taxon>Dothideomycetes incertae sedis</taxon>
        <taxon>Botryosphaeriales</taxon>
        <taxon>Botryosphaeriaceae</taxon>
        <taxon>Botryosphaeria</taxon>
    </lineage>
</organism>
<dbReference type="AlphaFoldDB" id="A0A8H4IPZ6"/>
<feature type="compositionally biased region" description="Polar residues" evidence="3">
    <location>
        <begin position="16"/>
        <end position="44"/>
    </location>
</feature>
<dbReference type="InterPro" id="IPR016181">
    <property type="entry name" value="Acyl_CoA_acyltransferase"/>
</dbReference>
<accession>A0A8H4IPZ6</accession>
<sequence length="353" mass="38089">MLQTSITKWLTKPKAVTQSSANSDAVPLQSQQANKRNNSTITNDISAPTLSPPPIAAASISPIPPPQTPNIIQNNDTISFTAANLSTTPALTTLPALSPNITLAPLTAPTLASFRRLNTLLLEIPYPANFYDEILTDPTIASITLAAFWHNANAPDPGPKNPGILVAGIRCRLLSAACSPDLPPPGPTQRPTAPHPQPHLYIATLSTLSPYRRHGLATHLLAAVTRAAIERHKVGAVYAHVWVANEDGLAWYRRRGFAVLRRVEGYYRRLRPSGAWVVWRRVGVGDMLVVGGADERMGGVEEGGGEEERMEGVVEEEEEEDDDDDDDDDDEMMGEGGRDGVADVEMGGMDERG</sequence>